<dbReference type="EMBL" id="QJSY01000008">
    <property type="protein sequence ID" value="PYE59372.1"/>
    <property type="molecule type" value="Genomic_DNA"/>
</dbReference>
<comment type="caution">
    <text evidence="1">The sequence shown here is derived from an EMBL/GenBank/DDBJ whole genome shotgun (WGS) entry which is preliminary data.</text>
</comment>
<proteinExistence type="predicted"/>
<gene>
    <name evidence="1" type="ORF">C8J23_10835</name>
</gene>
<protein>
    <submittedName>
        <fullName evidence="1">Uncharacterized protein</fullName>
    </submittedName>
</protein>
<sequence length="47" mass="5739">MVLWLNRFPKDSNRLEKVDYHRSVELNSFKIDKTYRTGLCFLIIYKS</sequence>
<keyword evidence="2" id="KW-1185">Reference proteome</keyword>
<evidence type="ECO:0000313" key="1">
    <source>
        <dbReference type="EMBL" id="PYE59372.1"/>
    </source>
</evidence>
<dbReference type="Proteomes" id="UP000247584">
    <property type="component" value="Unassembled WGS sequence"/>
</dbReference>
<evidence type="ECO:0000313" key="2">
    <source>
        <dbReference type="Proteomes" id="UP000247584"/>
    </source>
</evidence>
<reference evidence="1 2" key="1">
    <citation type="submission" date="2018-06" db="EMBL/GenBank/DDBJ databases">
        <title>Genomic Encyclopedia of Type Strains, Phase III (KMG-III): the genomes of soil and plant-associated and newly described type strains.</title>
        <authorList>
            <person name="Whitman W."/>
        </authorList>
    </citation>
    <scope>NUCLEOTIDE SEQUENCE [LARGE SCALE GENOMIC DNA]</scope>
    <source>
        <strain evidence="1 2">JC5</strain>
    </source>
</reference>
<name>A0ABX5PQ26_9GAMM</name>
<accession>A0ABX5PQ26</accession>
<organism evidence="1 2">
    <name type="scientific">Shewanella chilikensis</name>
    <dbReference type="NCBI Taxonomy" id="558541"/>
    <lineage>
        <taxon>Bacteria</taxon>
        <taxon>Pseudomonadati</taxon>
        <taxon>Pseudomonadota</taxon>
        <taxon>Gammaproteobacteria</taxon>
        <taxon>Alteromonadales</taxon>
        <taxon>Shewanellaceae</taxon>
        <taxon>Shewanella</taxon>
    </lineage>
</organism>